<evidence type="ECO:0000313" key="2">
    <source>
        <dbReference type="Proteomes" id="UP000024284"/>
    </source>
</evidence>
<dbReference type="RefSeq" id="WP_037466379.1">
    <property type="nucleotide sequence ID" value="NZ_BCZD01000008.1"/>
</dbReference>
<keyword evidence="2" id="KW-1185">Reference proteome</keyword>
<dbReference type="PATRIC" id="fig|1219045.3.peg.2467"/>
<name>A0A086P8A8_SPHHM</name>
<comment type="caution">
    <text evidence="1">The sequence shown here is derived from an EMBL/GenBank/DDBJ whole genome shotgun (WGS) entry which is preliminary data.</text>
</comment>
<protein>
    <submittedName>
        <fullName evidence="1">YnbE-like lipoprotein</fullName>
    </submittedName>
</protein>
<dbReference type="InterPro" id="IPR025985">
    <property type="entry name" value="YnbE"/>
</dbReference>
<gene>
    <name evidence="1" type="ORF">BV98_002433</name>
</gene>
<dbReference type="Pfam" id="PF13617">
    <property type="entry name" value="Lipoprotein_19"/>
    <property type="match status" value="1"/>
</dbReference>
<sequence length="62" mass="6834">MKREAILAAALAGLALTGCIQVKAPDKPIEINLNVKVQQEVVVRLQRDAQDLIQNNPELFPQ</sequence>
<dbReference type="STRING" id="76947.GCA_002080435_02876"/>
<dbReference type="OrthoDB" id="7428332at2"/>
<dbReference type="AlphaFoldDB" id="A0A086P8A8"/>
<organism evidence="1 2">
    <name type="scientific">Sphingobium herbicidovorans (strain ATCC 700291 / DSM 11019 / CCUG 56400 / KCTC 2939 / LMG 18315 / NBRC 16415 / MH)</name>
    <name type="common">Sphingomonas herbicidovorans</name>
    <dbReference type="NCBI Taxonomy" id="1219045"/>
    <lineage>
        <taxon>Bacteria</taxon>
        <taxon>Pseudomonadati</taxon>
        <taxon>Pseudomonadota</taxon>
        <taxon>Alphaproteobacteria</taxon>
        <taxon>Sphingomonadales</taxon>
        <taxon>Sphingomonadaceae</taxon>
        <taxon>Sphingobium</taxon>
    </lineage>
</organism>
<dbReference type="Proteomes" id="UP000024284">
    <property type="component" value="Unassembled WGS sequence"/>
</dbReference>
<evidence type="ECO:0000313" key="1">
    <source>
        <dbReference type="EMBL" id="KFG89626.1"/>
    </source>
</evidence>
<dbReference type="PROSITE" id="PS51257">
    <property type="entry name" value="PROKAR_LIPOPROTEIN"/>
    <property type="match status" value="1"/>
</dbReference>
<accession>A0A086P8A8</accession>
<dbReference type="EMBL" id="JFZA02000023">
    <property type="protein sequence ID" value="KFG89626.1"/>
    <property type="molecule type" value="Genomic_DNA"/>
</dbReference>
<proteinExistence type="predicted"/>
<reference evidence="1" key="1">
    <citation type="submission" date="2014-08" db="EMBL/GenBank/DDBJ databases">
        <title>Draft genome sequences of Sphingobium herbicidovorans.</title>
        <authorList>
            <person name="Gan H.M."/>
            <person name="Gan H.Y."/>
            <person name="Savka M.A."/>
        </authorList>
    </citation>
    <scope>NUCLEOTIDE SEQUENCE [LARGE SCALE GENOMIC DNA]</scope>
    <source>
        <strain evidence="1">NBRC 16415</strain>
    </source>
</reference>
<dbReference type="eggNOG" id="ENOG5031BHD">
    <property type="taxonomic scope" value="Bacteria"/>
</dbReference>